<gene>
    <name evidence="1" type="ORF">CDL12_21850</name>
</gene>
<evidence type="ECO:0000313" key="1">
    <source>
        <dbReference type="EMBL" id="PIN05602.1"/>
    </source>
</evidence>
<sequence>MCEEKNNSSGKFEFGVNVAGLKKPNSSKTSKSVMEFEYDWTKHRKSLPFTAQVIWFATYFRAWSCRISISEGFREFL</sequence>
<dbReference type="AlphaFoldDB" id="A0A2G9GK70"/>
<organism evidence="1 2">
    <name type="scientific">Handroanthus impetiginosus</name>
    <dbReference type="NCBI Taxonomy" id="429701"/>
    <lineage>
        <taxon>Eukaryota</taxon>
        <taxon>Viridiplantae</taxon>
        <taxon>Streptophyta</taxon>
        <taxon>Embryophyta</taxon>
        <taxon>Tracheophyta</taxon>
        <taxon>Spermatophyta</taxon>
        <taxon>Magnoliopsida</taxon>
        <taxon>eudicotyledons</taxon>
        <taxon>Gunneridae</taxon>
        <taxon>Pentapetalae</taxon>
        <taxon>asterids</taxon>
        <taxon>lamiids</taxon>
        <taxon>Lamiales</taxon>
        <taxon>Bignoniaceae</taxon>
        <taxon>Crescentiina</taxon>
        <taxon>Tabebuia alliance</taxon>
        <taxon>Handroanthus</taxon>
    </lineage>
</organism>
<dbReference type="OrthoDB" id="1673075at2759"/>
<evidence type="ECO:0000313" key="2">
    <source>
        <dbReference type="Proteomes" id="UP000231279"/>
    </source>
</evidence>
<comment type="caution">
    <text evidence="1">The sequence shown here is derived from an EMBL/GenBank/DDBJ whole genome shotgun (WGS) entry which is preliminary data.</text>
</comment>
<reference evidence="2" key="1">
    <citation type="journal article" date="2018" name="Gigascience">
        <title>Genome assembly of the Pink Ipe (Handroanthus impetiginosus, Bignoniaceae), a highly valued, ecologically keystone Neotropical timber forest tree.</title>
        <authorList>
            <person name="Silva-Junior O.B."/>
            <person name="Grattapaglia D."/>
            <person name="Novaes E."/>
            <person name="Collevatti R.G."/>
        </authorList>
    </citation>
    <scope>NUCLEOTIDE SEQUENCE [LARGE SCALE GENOMIC DNA]</scope>
    <source>
        <strain evidence="2">cv. UFG-1</strain>
    </source>
</reference>
<keyword evidence="2" id="KW-1185">Reference proteome</keyword>
<proteinExistence type="predicted"/>
<protein>
    <submittedName>
        <fullName evidence="1">Uncharacterized protein</fullName>
    </submittedName>
</protein>
<name>A0A2G9GK70_9LAMI</name>
<dbReference type="Proteomes" id="UP000231279">
    <property type="component" value="Unassembled WGS sequence"/>
</dbReference>
<accession>A0A2G9GK70</accession>
<dbReference type="EMBL" id="NKXS01004709">
    <property type="protein sequence ID" value="PIN05602.1"/>
    <property type="molecule type" value="Genomic_DNA"/>
</dbReference>